<keyword evidence="1" id="KW-1133">Transmembrane helix</keyword>
<evidence type="ECO:0000313" key="3">
    <source>
        <dbReference type="EMBL" id="MEG3616779.1"/>
    </source>
</evidence>
<keyword evidence="4" id="KW-1185">Reference proteome</keyword>
<dbReference type="EMBL" id="JBAGLP010000120">
    <property type="protein sequence ID" value="MEG3616779.1"/>
    <property type="molecule type" value="Genomic_DNA"/>
</dbReference>
<evidence type="ECO:0000259" key="2">
    <source>
        <dbReference type="Pfam" id="PF13239"/>
    </source>
</evidence>
<dbReference type="RefSeq" id="WP_332903215.1">
    <property type="nucleotide sequence ID" value="NZ_JBAGLP010000120.1"/>
</dbReference>
<feature type="domain" description="2TM" evidence="2">
    <location>
        <begin position="9"/>
        <end position="85"/>
    </location>
</feature>
<feature type="transmembrane region" description="Helical" evidence="1">
    <location>
        <begin position="15"/>
        <end position="35"/>
    </location>
</feature>
<name>A0ABU7ZB51_9MICO</name>
<dbReference type="InterPro" id="IPR025698">
    <property type="entry name" value="2TM_dom"/>
</dbReference>
<comment type="caution">
    <text evidence="3">The sequence shown here is derived from an EMBL/GenBank/DDBJ whole genome shotgun (WGS) entry which is preliminary data.</text>
</comment>
<dbReference type="Proteomes" id="UP001310387">
    <property type="component" value="Unassembled WGS sequence"/>
</dbReference>
<reference evidence="3" key="2">
    <citation type="submission" date="2024-02" db="EMBL/GenBank/DDBJ databases">
        <authorList>
            <person name="Prathaban M."/>
            <person name="Mythili R."/>
            <person name="Sharmila Devi N."/>
            <person name="Sobanaa M."/>
            <person name="Prathiviraj R."/>
            <person name="Selvin J."/>
        </authorList>
    </citation>
    <scope>NUCLEOTIDE SEQUENCE</scope>
    <source>
        <strain evidence="3">MP1014</strain>
    </source>
</reference>
<dbReference type="Pfam" id="PF13239">
    <property type="entry name" value="2TM"/>
    <property type="match status" value="1"/>
</dbReference>
<organism evidence="3 4">
    <name type="scientific">Isoptericola haloaureus</name>
    <dbReference type="NCBI Taxonomy" id="1542902"/>
    <lineage>
        <taxon>Bacteria</taxon>
        <taxon>Bacillati</taxon>
        <taxon>Actinomycetota</taxon>
        <taxon>Actinomycetes</taxon>
        <taxon>Micrococcales</taxon>
        <taxon>Promicromonosporaceae</taxon>
        <taxon>Isoptericola</taxon>
    </lineage>
</organism>
<gene>
    <name evidence="3" type="ORF">V5O49_16765</name>
</gene>
<keyword evidence="1" id="KW-0472">Membrane</keyword>
<proteinExistence type="predicted"/>
<accession>A0ABU7ZB51</accession>
<protein>
    <submittedName>
        <fullName evidence="3">2TM domain-containing protein</fullName>
    </submittedName>
</protein>
<evidence type="ECO:0000313" key="4">
    <source>
        <dbReference type="Proteomes" id="UP001310387"/>
    </source>
</evidence>
<keyword evidence="1" id="KW-0812">Transmembrane</keyword>
<sequence>METDRDELARRRAKYATGLLWHVGAFVIINVFFWVLDLALGPPGATWAFWVTGFWGLGLAFHLLAFLIDGRQVEDRLTRKYEQRQDR</sequence>
<feature type="transmembrane region" description="Helical" evidence="1">
    <location>
        <begin position="47"/>
        <end position="68"/>
    </location>
</feature>
<reference evidence="3" key="1">
    <citation type="journal article" date="2024" name="Antonie Van Leeuwenhoek">
        <title>Isoptericola haloaureus sp. nov., a dimorphic actinobacterium isolated from mangrove sediments of southeast India, implicating biosaline agricultural significance through nitrogen fixation and salt tolerance genes.</title>
        <authorList>
            <person name="Prathaban M."/>
            <person name="Prathiviraj R."/>
            <person name="Ravichandran M."/>
            <person name="Natarajan S.D."/>
            <person name="Sobanaa M."/>
            <person name="Hari Krishna Kumar S."/>
            <person name="Chandrasekar V."/>
            <person name="Selvin J."/>
        </authorList>
    </citation>
    <scope>NUCLEOTIDE SEQUENCE</scope>
    <source>
        <strain evidence="3">MP1014</strain>
    </source>
</reference>
<evidence type="ECO:0000256" key="1">
    <source>
        <dbReference type="SAM" id="Phobius"/>
    </source>
</evidence>